<dbReference type="PROSITE" id="PS00608">
    <property type="entry name" value="GLYCOSYL_HYDROL_F2_2"/>
    <property type="match status" value="1"/>
</dbReference>
<dbReference type="InterPro" id="IPR054593">
    <property type="entry name" value="Beta-mannosidase-like_N2"/>
</dbReference>
<evidence type="ECO:0000256" key="9">
    <source>
        <dbReference type="ARBA" id="ARBA00022525"/>
    </source>
</evidence>
<dbReference type="Gene3D" id="3.20.20.80">
    <property type="entry name" value="Glycosidases"/>
    <property type="match status" value="1"/>
</dbReference>
<evidence type="ECO:0000256" key="18">
    <source>
        <dbReference type="ARBA" id="ARBA00041614"/>
    </source>
</evidence>
<dbReference type="Pfam" id="PF00703">
    <property type="entry name" value="Glyco_hydro_2"/>
    <property type="match status" value="1"/>
</dbReference>
<evidence type="ECO:0000256" key="4">
    <source>
        <dbReference type="ARBA" id="ARBA00004740"/>
    </source>
</evidence>
<evidence type="ECO:0000256" key="12">
    <source>
        <dbReference type="ARBA" id="ARBA00023157"/>
    </source>
</evidence>
<feature type="domain" description="Beta-mannosidase-like galactose-binding" evidence="24">
    <location>
        <begin position="36"/>
        <end position="159"/>
    </location>
</feature>
<proteinExistence type="inferred from homology"/>
<dbReference type="Pfam" id="PF17753">
    <property type="entry name" value="Ig_mannosidase"/>
    <property type="match status" value="1"/>
</dbReference>
<feature type="domain" description="Glycoside hydrolase family 2 immunoglobulin-like beta-sandwich" evidence="20">
    <location>
        <begin position="247"/>
        <end position="309"/>
    </location>
</feature>
<feature type="domain" description="Glycoside hydrolase family 2 catalytic" evidence="21">
    <location>
        <begin position="386"/>
        <end position="482"/>
    </location>
</feature>
<evidence type="ECO:0000259" key="22">
    <source>
        <dbReference type="Pfam" id="PF17753"/>
    </source>
</evidence>
<evidence type="ECO:0000256" key="13">
    <source>
        <dbReference type="ARBA" id="ARBA00023180"/>
    </source>
</evidence>
<dbReference type="InterPro" id="IPR006102">
    <property type="entry name" value="Ig-like_GH2"/>
</dbReference>
<dbReference type="EMBL" id="PGFB01000003">
    <property type="protein sequence ID" value="PJJ62087.1"/>
    <property type="molecule type" value="Genomic_DNA"/>
</dbReference>
<evidence type="ECO:0000313" key="25">
    <source>
        <dbReference type="EMBL" id="PJJ62087.1"/>
    </source>
</evidence>
<keyword evidence="9" id="KW-0964">Secreted</keyword>
<dbReference type="SUPFAM" id="SSF49785">
    <property type="entry name" value="Galactose-binding domain-like"/>
    <property type="match status" value="1"/>
</dbReference>
<dbReference type="InterPro" id="IPR041625">
    <property type="entry name" value="Beta-mannosidase_Ig"/>
</dbReference>
<dbReference type="GO" id="GO:0005975">
    <property type="term" value="P:carbohydrate metabolic process"/>
    <property type="evidence" value="ECO:0007669"/>
    <property type="project" value="InterPro"/>
</dbReference>
<keyword evidence="14" id="KW-0326">Glycosidase</keyword>
<comment type="similarity">
    <text evidence="16">Belongs to the glycosyl hydrolase 2 family. Beta-mannosidase B subfamily.</text>
</comment>
<dbReference type="InterPro" id="IPR023232">
    <property type="entry name" value="Glyco_hydro_2_AS"/>
</dbReference>
<dbReference type="GO" id="GO:0005576">
    <property type="term" value="C:extracellular region"/>
    <property type="evidence" value="ECO:0007669"/>
    <property type="project" value="UniProtKB-SubCell"/>
</dbReference>
<keyword evidence="13" id="KW-0325">Glycoprotein</keyword>
<comment type="subunit">
    <text evidence="6">Homodimer.</text>
</comment>
<keyword evidence="11" id="KW-0378">Hydrolase</keyword>
<evidence type="ECO:0000256" key="16">
    <source>
        <dbReference type="ARBA" id="ARBA00038429"/>
    </source>
</evidence>
<dbReference type="InterPro" id="IPR006103">
    <property type="entry name" value="Glyco_hydro_2_cat"/>
</dbReference>
<evidence type="ECO:0000256" key="14">
    <source>
        <dbReference type="ARBA" id="ARBA00023295"/>
    </source>
</evidence>
<evidence type="ECO:0000259" key="24">
    <source>
        <dbReference type="Pfam" id="PF22666"/>
    </source>
</evidence>
<dbReference type="InterPro" id="IPR017853">
    <property type="entry name" value="GH"/>
</dbReference>
<dbReference type="InterPro" id="IPR041447">
    <property type="entry name" value="Mannosidase_ig"/>
</dbReference>
<dbReference type="InterPro" id="IPR013783">
    <property type="entry name" value="Ig-like_fold"/>
</dbReference>
<evidence type="ECO:0000259" key="21">
    <source>
        <dbReference type="Pfam" id="PF02836"/>
    </source>
</evidence>
<dbReference type="Pfam" id="PF02836">
    <property type="entry name" value="Glyco_hydro_2_C"/>
    <property type="match status" value="1"/>
</dbReference>
<evidence type="ECO:0000256" key="8">
    <source>
        <dbReference type="ARBA" id="ARBA00015707"/>
    </source>
</evidence>
<accession>A0A2M9BVV3</accession>
<evidence type="ECO:0000256" key="17">
    <source>
        <dbReference type="ARBA" id="ARBA00041069"/>
    </source>
</evidence>
<name>A0A2M9BVV3_9MICO</name>
<evidence type="ECO:0000256" key="7">
    <source>
        <dbReference type="ARBA" id="ARBA00012754"/>
    </source>
</evidence>
<reference evidence="25 26" key="1">
    <citation type="submission" date="2017-11" db="EMBL/GenBank/DDBJ databases">
        <title>Genomic Encyclopedia of Archaeal and Bacterial Type Strains, Phase II (KMG-II): From Individual Species to Whole Genera.</title>
        <authorList>
            <person name="Goeker M."/>
        </authorList>
    </citation>
    <scope>NUCLEOTIDE SEQUENCE [LARGE SCALE GENOMIC DNA]</scope>
    <source>
        <strain evidence="25 26">DSM 25625</strain>
    </source>
</reference>
<keyword evidence="12" id="KW-1015">Disulfide bond</keyword>
<dbReference type="GO" id="GO:0006516">
    <property type="term" value="P:glycoprotein catabolic process"/>
    <property type="evidence" value="ECO:0007669"/>
    <property type="project" value="TreeGrafter"/>
</dbReference>
<comment type="function">
    <text evidence="2">Exoglycosidase that cleaves the single beta-linked mannose residue from the non-reducing end of all N-linked glycoprotein oligosaccharides.</text>
</comment>
<keyword evidence="26" id="KW-1185">Reference proteome</keyword>
<evidence type="ECO:0000256" key="19">
    <source>
        <dbReference type="SAM" id="MobiDB-lite"/>
    </source>
</evidence>
<dbReference type="PANTHER" id="PTHR43730">
    <property type="entry name" value="BETA-MANNOSIDASE"/>
    <property type="match status" value="1"/>
</dbReference>
<dbReference type="InterPro" id="IPR036156">
    <property type="entry name" value="Beta-gal/glucu_dom_sf"/>
</dbReference>
<sequence>MAREQLPLQSGWEVCRMATVVDRAAFASGAALPDDAESYPARVPNSVHEVLLEAGRISDPHNGDNAEQSAWVGDEDWGFRVSFDTPELDGRSPWLVFEGVDTVAEGFLNGRAVQSFDDMFLRYEIEVGALLAPVGEPNLLALEVRSPSAAIAEIVPPEEHGGRVIPHRYLRKGSGDFTSYLGVRPESLKVGIPGEVRLELRPSSWIDDVRILSRIGDEDGSGTGVDVAVEVSGGAAGGWHLEWALTGPDGALLVSGDEARGSSAWNIPIVDPQLWWPRTHGSSPLYALAVRLVVEGAVADESEQRFGLRTISLDTDDAATGEERFRFSVNGTPIYMMGANWIPVEGITNAWRGDRARRLLDLAEEAGMNLLRVWGGGLVPDDEFYEECDHRGILVWQDFMFGYGVYPADQPAFIARVSEEARAQVRRLRNHPCVLVWVGGNENFFAWDLEFGEPSFGQQLFAEVLPAICAELDPSRPMHVNSPWGGGPYSNWPLSGDWHDDSTLKYSYKSSVPTFTAELGRVSTPSLQSMRRFMSEDELWPADFDPAVSRPGLIAWPEMWSHRAPGGAWERIGRIEDFCEPAGPGDLIRSLGIAHGEYLRASVERHRRGRPNGDRGATRRSWGDIVWRLNDTWPTIYWSVIDSYLQPKIAFHYLRRAFDPVLVSFEQTPDDLGVWVTNDSTDAVDGELALERLRFDGTVIGRLAVPVSVAPGQSLRVADAAPLGPVFVRDELLRARFRGRDVTWIFTGERYLNLLDAALDVTLDGDELVVTTDRYARQVVLDFDESLPISVSDNYFDLAPGGRAVVGVSGRADGDRIRVSALNASEREVGAQESGAPAAETVLETTAGAA</sequence>
<dbReference type="GO" id="GO:0004567">
    <property type="term" value="F:beta-mannosidase activity"/>
    <property type="evidence" value="ECO:0007669"/>
    <property type="project" value="UniProtKB-EC"/>
</dbReference>
<evidence type="ECO:0000259" key="20">
    <source>
        <dbReference type="Pfam" id="PF00703"/>
    </source>
</evidence>
<keyword evidence="10" id="KW-0732">Signal</keyword>
<dbReference type="PANTHER" id="PTHR43730:SF1">
    <property type="entry name" value="BETA-MANNOSIDASE"/>
    <property type="match status" value="1"/>
</dbReference>
<dbReference type="Gene3D" id="2.60.120.260">
    <property type="entry name" value="Galactose-binding domain-like"/>
    <property type="match status" value="1"/>
</dbReference>
<comment type="subcellular location">
    <subcellularLocation>
        <location evidence="3">Secreted</location>
    </subcellularLocation>
</comment>
<comment type="catalytic activity">
    <reaction evidence="1">
        <text>Hydrolysis of terminal, non-reducing beta-D-mannose residues in beta-D-mannosides.</text>
        <dbReference type="EC" id="3.2.1.25"/>
    </reaction>
</comment>
<evidence type="ECO:0000256" key="10">
    <source>
        <dbReference type="ARBA" id="ARBA00022729"/>
    </source>
</evidence>
<dbReference type="AlphaFoldDB" id="A0A2M9BVV3"/>
<dbReference type="EC" id="3.2.1.25" evidence="7"/>
<gene>
    <name evidence="25" type="ORF">CLV54_1880</name>
</gene>
<evidence type="ECO:0000256" key="11">
    <source>
        <dbReference type="ARBA" id="ARBA00022801"/>
    </source>
</evidence>
<comment type="subunit">
    <text evidence="5">Monomer.</text>
</comment>
<comment type="caution">
    <text evidence="25">The sequence shown here is derived from an EMBL/GenBank/DDBJ whole genome shotgun (WGS) entry which is preliminary data.</text>
</comment>
<feature type="domain" description="Beta-mannosidase Ig-fold" evidence="22">
    <location>
        <begin position="763"/>
        <end position="810"/>
    </location>
</feature>
<dbReference type="Pfam" id="PF22666">
    <property type="entry name" value="Glyco_hydro_2_N2"/>
    <property type="match status" value="1"/>
</dbReference>
<evidence type="ECO:0000256" key="5">
    <source>
        <dbReference type="ARBA" id="ARBA00011245"/>
    </source>
</evidence>
<dbReference type="Pfam" id="PF17786">
    <property type="entry name" value="Mannosidase_ig"/>
    <property type="match status" value="1"/>
</dbReference>
<evidence type="ECO:0000256" key="2">
    <source>
        <dbReference type="ARBA" id="ARBA00003150"/>
    </source>
</evidence>
<dbReference type="Gene3D" id="2.60.40.10">
    <property type="entry name" value="Immunoglobulins"/>
    <property type="match status" value="3"/>
</dbReference>
<protein>
    <recommendedName>
        <fullName evidence="8">Beta-mannosidase</fullName>
        <ecNumber evidence="7">3.2.1.25</ecNumber>
    </recommendedName>
    <alternativeName>
        <fullName evidence="17">Beta-mannosidase B</fullName>
    </alternativeName>
    <alternativeName>
        <fullName evidence="15">Lysosomal beta A mannosidase</fullName>
    </alternativeName>
    <alternativeName>
        <fullName evidence="18">Mannanase B</fullName>
    </alternativeName>
</protein>
<feature type="domain" description="Mannosidase Ig/CBM-like" evidence="23">
    <location>
        <begin position="672"/>
        <end position="718"/>
    </location>
</feature>
<feature type="region of interest" description="Disordered" evidence="19">
    <location>
        <begin position="829"/>
        <end position="850"/>
    </location>
</feature>
<dbReference type="InterPro" id="IPR008979">
    <property type="entry name" value="Galactose-bd-like_sf"/>
</dbReference>
<evidence type="ECO:0000256" key="1">
    <source>
        <dbReference type="ARBA" id="ARBA00000829"/>
    </source>
</evidence>
<dbReference type="SUPFAM" id="SSF49303">
    <property type="entry name" value="beta-Galactosidase/glucuronidase domain"/>
    <property type="match status" value="3"/>
</dbReference>
<comment type="pathway">
    <text evidence="4">Glycan metabolism; N-glycan degradation.</text>
</comment>
<dbReference type="Proteomes" id="UP000230161">
    <property type="component" value="Unassembled WGS sequence"/>
</dbReference>
<dbReference type="InterPro" id="IPR050887">
    <property type="entry name" value="Beta-mannosidase_GH2"/>
</dbReference>
<evidence type="ECO:0000313" key="26">
    <source>
        <dbReference type="Proteomes" id="UP000230161"/>
    </source>
</evidence>
<evidence type="ECO:0000256" key="15">
    <source>
        <dbReference type="ARBA" id="ARBA00032581"/>
    </source>
</evidence>
<organism evidence="25 26">
    <name type="scientific">Compostimonas suwonensis</name>
    <dbReference type="NCBI Taxonomy" id="1048394"/>
    <lineage>
        <taxon>Bacteria</taxon>
        <taxon>Bacillati</taxon>
        <taxon>Actinomycetota</taxon>
        <taxon>Actinomycetes</taxon>
        <taxon>Micrococcales</taxon>
        <taxon>Microbacteriaceae</taxon>
        <taxon>Compostimonas</taxon>
    </lineage>
</organism>
<evidence type="ECO:0000256" key="3">
    <source>
        <dbReference type="ARBA" id="ARBA00004613"/>
    </source>
</evidence>
<evidence type="ECO:0000256" key="6">
    <source>
        <dbReference type="ARBA" id="ARBA00011738"/>
    </source>
</evidence>
<evidence type="ECO:0000259" key="23">
    <source>
        <dbReference type="Pfam" id="PF17786"/>
    </source>
</evidence>
<dbReference type="SUPFAM" id="SSF51445">
    <property type="entry name" value="(Trans)glycosidases"/>
    <property type="match status" value="1"/>
</dbReference>